<accession>A0A820RAL3</accession>
<name>A0A820RAL3_9BILA</name>
<organism evidence="1 2">
    <name type="scientific">Adineta steineri</name>
    <dbReference type="NCBI Taxonomy" id="433720"/>
    <lineage>
        <taxon>Eukaryota</taxon>
        <taxon>Metazoa</taxon>
        <taxon>Spiralia</taxon>
        <taxon>Gnathifera</taxon>
        <taxon>Rotifera</taxon>
        <taxon>Eurotatoria</taxon>
        <taxon>Bdelloidea</taxon>
        <taxon>Adinetida</taxon>
        <taxon>Adinetidae</taxon>
        <taxon>Adineta</taxon>
    </lineage>
</organism>
<proteinExistence type="predicted"/>
<dbReference type="EMBL" id="CAJOAY010033339">
    <property type="protein sequence ID" value="CAF4438064.1"/>
    <property type="molecule type" value="Genomic_DNA"/>
</dbReference>
<sequence length="89" mass="10690">IMCILSQYYINENEQLKQQNELKLSKFRIANNKLKTVIEQLKTSHKKELIILNEQHQKQIDIINELHKKQIIDHQQQIDQLLNEKNSIT</sequence>
<protein>
    <submittedName>
        <fullName evidence="1">Uncharacterized protein</fullName>
    </submittedName>
</protein>
<dbReference type="AlphaFoldDB" id="A0A820RAL3"/>
<reference evidence="1" key="1">
    <citation type="submission" date="2021-02" db="EMBL/GenBank/DDBJ databases">
        <authorList>
            <person name="Nowell W R."/>
        </authorList>
    </citation>
    <scope>NUCLEOTIDE SEQUENCE</scope>
</reference>
<comment type="caution">
    <text evidence="1">The sequence shown here is derived from an EMBL/GenBank/DDBJ whole genome shotgun (WGS) entry which is preliminary data.</text>
</comment>
<evidence type="ECO:0000313" key="1">
    <source>
        <dbReference type="EMBL" id="CAF4438064.1"/>
    </source>
</evidence>
<feature type="non-terminal residue" evidence="1">
    <location>
        <position position="1"/>
    </location>
</feature>
<evidence type="ECO:0000313" key="2">
    <source>
        <dbReference type="Proteomes" id="UP000663881"/>
    </source>
</evidence>
<gene>
    <name evidence="1" type="ORF">OKA104_LOCUS53462</name>
</gene>
<feature type="non-terminal residue" evidence="1">
    <location>
        <position position="89"/>
    </location>
</feature>
<dbReference type="Proteomes" id="UP000663881">
    <property type="component" value="Unassembled WGS sequence"/>
</dbReference>